<dbReference type="RefSeq" id="XP_003088193.2">
    <property type="nucleotide sequence ID" value="XM_003088145.2"/>
</dbReference>
<feature type="compositionally biased region" description="Acidic residues" evidence="1">
    <location>
        <begin position="376"/>
        <end position="390"/>
    </location>
</feature>
<evidence type="ECO:0000256" key="1">
    <source>
        <dbReference type="SAM" id="MobiDB-lite"/>
    </source>
</evidence>
<dbReference type="GeneID" id="9805600"/>
<feature type="region of interest" description="Disordered" evidence="1">
    <location>
        <begin position="248"/>
        <end position="446"/>
    </location>
</feature>
<feature type="compositionally biased region" description="Basic and acidic residues" evidence="1">
    <location>
        <begin position="262"/>
        <end position="279"/>
    </location>
</feature>
<feature type="compositionally biased region" description="Basic and acidic residues" evidence="1">
    <location>
        <begin position="28"/>
        <end position="37"/>
    </location>
</feature>
<protein>
    <submittedName>
        <fullName evidence="2">Uncharacterized protein</fullName>
    </submittedName>
</protein>
<reference evidence="2 3" key="1">
    <citation type="submission" date="2019-12" db="EMBL/GenBank/DDBJ databases">
        <title>Chromosome-level assembly of the Caenorhabditis remanei genome.</title>
        <authorList>
            <person name="Teterina A.A."/>
            <person name="Willis J.H."/>
            <person name="Phillips P.C."/>
        </authorList>
    </citation>
    <scope>NUCLEOTIDE SEQUENCE [LARGE SCALE GENOMIC DNA]</scope>
    <source>
        <strain evidence="2 3">PX506</strain>
        <tissue evidence="2">Whole organism</tissue>
    </source>
</reference>
<sequence>MLIGVFERCFSVLYHFENACRPTSPSLLKEDTWRRTSEQMPPKSKKAETTAAVAAPAAEEPAPAEPAAPVEEPPKAEEPSAAKPADKKQVVTKSGRAVRGAGKKTVAKKAAIADLLRPATDEEMQLFKHQLAIFNEQLKELTIPQLKVFWTKFWQTIMSFTKFSQPPVLADKKTWKDFMDVWRNSFLLPEELVQCPMCPETRGPSDMKLIRKLSTHFYHDHHVCFRCLEPRFSSMHLCTELPSVAPAAEEPAPAEPAAPVEEPPKAEEPSAAKPADKKQVATVTESGRAVRAAKKPLPTPAVESNQEKEDDEYQGDKDDEEVNFEAVPTKKARGKRSYDEDVDYGKAKKFGRKTDVKKSGSKPSNKTTARKNVPSESEEEEEEDEEEEEKEEKNNKGAGKKAHAESNGDSSDDEAPARKAPQRAGMSGAPPSARLAANKKKNEDSD</sequence>
<name>A0A6A5GSV7_CAERE</name>
<dbReference type="CTD" id="9805600"/>
<proteinExistence type="predicted"/>
<feature type="compositionally biased region" description="Low complexity" evidence="1">
    <location>
        <begin position="49"/>
        <end position="70"/>
    </location>
</feature>
<accession>A0A6A5GSV7</accession>
<organism evidence="2 3">
    <name type="scientific">Caenorhabditis remanei</name>
    <name type="common">Caenorhabditis vulgaris</name>
    <dbReference type="NCBI Taxonomy" id="31234"/>
    <lineage>
        <taxon>Eukaryota</taxon>
        <taxon>Metazoa</taxon>
        <taxon>Ecdysozoa</taxon>
        <taxon>Nematoda</taxon>
        <taxon>Chromadorea</taxon>
        <taxon>Rhabditida</taxon>
        <taxon>Rhabditina</taxon>
        <taxon>Rhabditomorpha</taxon>
        <taxon>Rhabditoidea</taxon>
        <taxon>Rhabditidae</taxon>
        <taxon>Peloderinae</taxon>
        <taxon>Caenorhabditis</taxon>
    </lineage>
</organism>
<feature type="compositionally biased region" description="Acidic residues" evidence="1">
    <location>
        <begin position="308"/>
        <end position="323"/>
    </location>
</feature>
<dbReference type="KEGG" id="crq:GCK72_015017"/>
<feature type="compositionally biased region" description="Basic and acidic residues" evidence="1">
    <location>
        <begin position="336"/>
        <end position="358"/>
    </location>
</feature>
<dbReference type="EMBL" id="WUAV01000004">
    <property type="protein sequence ID" value="KAF1758558.1"/>
    <property type="molecule type" value="Genomic_DNA"/>
</dbReference>
<feature type="region of interest" description="Disordered" evidence="1">
    <location>
        <begin position="24"/>
        <end position="97"/>
    </location>
</feature>
<evidence type="ECO:0000313" key="3">
    <source>
        <dbReference type="Proteomes" id="UP000483820"/>
    </source>
</evidence>
<dbReference type="Proteomes" id="UP000483820">
    <property type="component" value="Chromosome IV"/>
</dbReference>
<feature type="compositionally biased region" description="Low complexity" evidence="1">
    <location>
        <begin position="248"/>
        <end position="260"/>
    </location>
</feature>
<evidence type="ECO:0000313" key="2">
    <source>
        <dbReference type="EMBL" id="KAF1758558.1"/>
    </source>
</evidence>
<dbReference type="AlphaFoldDB" id="A0A6A5GSV7"/>
<feature type="compositionally biased region" description="Basic and acidic residues" evidence="1">
    <location>
        <begin position="72"/>
        <end position="89"/>
    </location>
</feature>
<gene>
    <name evidence="2" type="ORF">GCK72_015017</name>
</gene>
<comment type="caution">
    <text evidence="2">The sequence shown here is derived from an EMBL/GenBank/DDBJ whole genome shotgun (WGS) entry which is preliminary data.</text>
</comment>